<feature type="domain" description="HTH araC/xylS-type" evidence="4">
    <location>
        <begin position="209"/>
        <end position="307"/>
    </location>
</feature>
<protein>
    <recommendedName>
        <fullName evidence="4">HTH araC/xylS-type domain-containing protein</fullName>
    </recommendedName>
</protein>
<dbReference type="GO" id="GO:0003700">
    <property type="term" value="F:DNA-binding transcription factor activity"/>
    <property type="evidence" value="ECO:0007669"/>
    <property type="project" value="InterPro"/>
</dbReference>
<gene>
    <name evidence="5" type="ORF">NH26_16670</name>
</gene>
<dbReference type="OrthoDB" id="799767at2"/>
<accession>A0A1S1Z3W6</accession>
<evidence type="ECO:0000256" key="3">
    <source>
        <dbReference type="ARBA" id="ARBA00023163"/>
    </source>
</evidence>
<dbReference type="PANTHER" id="PTHR47893:SF1">
    <property type="entry name" value="REGULATORY PROTEIN PCHR"/>
    <property type="match status" value="1"/>
</dbReference>
<dbReference type="Proteomes" id="UP000179797">
    <property type="component" value="Unassembled WGS sequence"/>
</dbReference>
<name>A0A1S1Z3W6_FLAPC</name>
<dbReference type="SMART" id="SM00342">
    <property type="entry name" value="HTH_ARAC"/>
    <property type="match status" value="1"/>
</dbReference>
<keyword evidence="3" id="KW-0804">Transcription</keyword>
<keyword evidence="2" id="KW-0238">DNA-binding</keyword>
<dbReference type="RefSeq" id="WP_044219708.1">
    <property type="nucleotide sequence ID" value="NZ_JRYR02000001.1"/>
</dbReference>
<dbReference type="InterPro" id="IPR053142">
    <property type="entry name" value="PchR_regulatory_protein"/>
</dbReference>
<dbReference type="PRINTS" id="PR00032">
    <property type="entry name" value="HTHARAC"/>
</dbReference>
<dbReference type="InterPro" id="IPR018062">
    <property type="entry name" value="HTH_AraC-typ_CS"/>
</dbReference>
<dbReference type="Gene3D" id="1.10.10.60">
    <property type="entry name" value="Homeodomain-like"/>
    <property type="match status" value="2"/>
</dbReference>
<dbReference type="AlphaFoldDB" id="A0A1S1Z3W6"/>
<keyword evidence="1" id="KW-0805">Transcription regulation</keyword>
<dbReference type="InterPro" id="IPR009057">
    <property type="entry name" value="Homeodomain-like_sf"/>
</dbReference>
<dbReference type="GO" id="GO:0043565">
    <property type="term" value="F:sequence-specific DNA binding"/>
    <property type="evidence" value="ECO:0007669"/>
    <property type="project" value="InterPro"/>
</dbReference>
<dbReference type="PANTHER" id="PTHR47893">
    <property type="entry name" value="REGULATORY PROTEIN PCHR"/>
    <property type="match status" value="1"/>
</dbReference>
<evidence type="ECO:0000313" key="6">
    <source>
        <dbReference type="Proteomes" id="UP000179797"/>
    </source>
</evidence>
<reference evidence="5 6" key="1">
    <citation type="journal article" date="2012" name="Int. J. Syst. Evol. Microbiol.">
        <title>Flammeovirga pacifica sp. nov., isolated from deep-sea sediment.</title>
        <authorList>
            <person name="Xu H."/>
            <person name="Fu Y."/>
            <person name="Yang N."/>
            <person name="Ding Z."/>
            <person name="Lai Q."/>
            <person name="Zeng R."/>
        </authorList>
    </citation>
    <scope>NUCLEOTIDE SEQUENCE [LARGE SCALE GENOMIC DNA]</scope>
    <source>
        <strain evidence="6">DSM 24597 / LMG 26175 / WPAGA1</strain>
    </source>
</reference>
<evidence type="ECO:0000259" key="4">
    <source>
        <dbReference type="PROSITE" id="PS01124"/>
    </source>
</evidence>
<dbReference type="InterPro" id="IPR018060">
    <property type="entry name" value="HTH_AraC"/>
</dbReference>
<evidence type="ECO:0000313" key="5">
    <source>
        <dbReference type="EMBL" id="OHX67853.1"/>
    </source>
</evidence>
<evidence type="ECO:0000256" key="1">
    <source>
        <dbReference type="ARBA" id="ARBA00023015"/>
    </source>
</evidence>
<organism evidence="5 6">
    <name type="scientific">Flammeovirga pacifica</name>
    <dbReference type="NCBI Taxonomy" id="915059"/>
    <lineage>
        <taxon>Bacteria</taxon>
        <taxon>Pseudomonadati</taxon>
        <taxon>Bacteroidota</taxon>
        <taxon>Cytophagia</taxon>
        <taxon>Cytophagales</taxon>
        <taxon>Flammeovirgaceae</taxon>
        <taxon>Flammeovirga</taxon>
    </lineage>
</organism>
<dbReference type="EMBL" id="JRYR02000001">
    <property type="protein sequence ID" value="OHX67853.1"/>
    <property type="molecule type" value="Genomic_DNA"/>
</dbReference>
<dbReference type="PROSITE" id="PS00041">
    <property type="entry name" value="HTH_ARAC_FAMILY_1"/>
    <property type="match status" value="1"/>
</dbReference>
<dbReference type="STRING" id="915059.NH26_16670"/>
<comment type="caution">
    <text evidence="5">The sequence shown here is derived from an EMBL/GenBank/DDBJ whole genome shotgun (WGS) entry which is preliminary data.</text>
</comment>
<dbReference type="InterPro" id="IPR020449">
    <property type="entry name" value="Tscrpt_reg_AraC-type_HTH"/>
</dbReference>
<proteinExistence type="predicted"/>
<sequence>MVDTTTDLSFKFFLEKHSRIISQKEEFGLDLLKASSKSTNRKGNYQKISFANLVLHQFSWNIQTPITILLPCEQQGIFFQLSPNCNIVNHQKIGENTGFIVNGEDIELTLVPNQNYFIFIEFKQEYFEQKLLHPSLKQMVMDLFLQKSPTFRINKELSILLEKLTSTQKRGLCQLMYLNGKLFEVLSEISDQITNYENNQQHQYEPQMSKVKQLIDENLHIQYSINELAKSVGINTSYLKKHFKAIYEETVFEYATRKRMDYAKNLLKTTHLSISIISEKVGYQHSAHFSYAFKKNMDLTPNQYRRGLSK</sequence>
<evidence type="ECO:0000256" key="2">
    <source>
        <dbReference type="ARBA" id="ARBA00023125"/>
    </source>
</evidence>
<dbReference type="SUPFAM" id="SSF46689">
    <property type="entry name" value="Homeodomain-like"/>
    <property type="match status" value="2"/>
</dbReference>
<keyword evidence="6" id="KW-1185">Reference proteome</keyword>
<dbReference type="Pfam" id="PF12833">
    <property type="entry name" value="HTH_18"/>
    <property type="match status" value="1"/>
</dbReference>
<dbReference type="PROSITE" id="PS01124">
    <property type="entry name" value="HTH_ARAC_FAMILY_2"/>
    <property type="match status" value="1"/>
</dbReference>